<organism evidence="4 5">
    <name type="scientific">Artemia franciscana</name>
    <name type="common">Brine shrimp</name>
    <name type="synonym">Artemia sanfranciscana</name>
    <dbReference type="NCBI Taxonomy" id="6661"/>
    <lineage>
        <taxon>Eukaryota</taxon>
        <taxon>Metazoa</taxon>
        <taxon>Ecdysozoa</taxon>
        <taxon>Arthropoda</taxon>
        <taxon>Crustacea</taxon>
        <taxon>Branchiopoda</taxon>
        <taxon>Anostraca</taxon>
        <taxon>Artemiidae</taxon>
        <taxon>Artemia</taxon>
    </lineage>
</organism>
<feature type="chain" id="PRO_5041702566" evidence="3">
    <location>
        <begin position="25"/>
        <end position="574"/>
    </location>
</feature>
<accession>A0AA88HWD0</accession>
<keyword evidence="2" id="KW-1133">Transmembrane helix</keyword>
<name>A0AA88HWD0_ARTSF</name>
<keyword evidence="2" id="KW-0472">Membrane</keyword>
<keyword evidence="5" id="KW-1185">Reference proteome</keyword>
<evidence type="ECO:0000256" key="2">
    <source>
        <dbReference type="SAM" id="Phobius"/>
    </source>
</evidence>
<proteinExistence type="predicted"/>
<evidence type="ECO:0000256" key="3">
    <source>
        <dbReference type="SAM" id="SignalP"/>
    </source>
</evidence>
<keyword evidence="3" id="KW-0732">Signal</keyword>
<dbReference type="PROSITE" id="PS51257">
    <property type="entry name" value="PROKAR_LIPOPROTEIN"/>
    <property type="match status" value="1"/>
</dbReference>
<protein>
    <submittedName>
        <fullName evidence="4">Uncharacterized protein</fullName>
    </submittedName>
</protein>
<evidence type="ECO:0000313" key="5">
    <source>
        <dbReference type="Proteomes" id="UP001187531"/>
    </source>
</evidence>
<evidence type="ECO:0000313" key="4">
    <source>
        <dbReference type="EMBL" id="KAK2713371.1"/>
    </source>
</evidence>
<dbReference type="AlphaFoldDB" id="A0AA88HWD0"/>
<gene>
    <name evidence="4" type="ORF">QYM36_009289</name>
</gene>
<feature type="transmembrane region" description="Helical" evidence="2">
    <location>
        <begin position="470"/>
        <end position="493"/>
    </location>
</feature>
<keyword evidence="2" id="KW-0812">Transmembrane</keyword>
<evidence type="ECO:0000256" key="1">
    <source>
        <dbReference type="SAM" id="MobiDB-lite"/>
    </source>
</evidence>
<feature type="region of interest" description="Disordered" evidence="1">
    <location>
        <begin position="367"/>
        <end position="386"/>
    </location>
</feature>
<comment type="caution">
    <text evidence="4">The sequence shown here is derived from an EMBL/GenBank/DDBJ whole genome shotgun (WGS) entry which is preliminary data.</text>
</comment>
<dbReference type="Proteomes" id="UP001187531">
    <property type="component" value="Unassembled WGS sequence"/>
</dbReference>
<feature type="signal peptide" evidence="3">
    <location>
        <begin position="1"/>
        <end position="24"/>
    </location>
</feature>
<reference evidence="4" key="1">
    <citation type="submission" date="2023-07" db="EMBL/GenBank/DDBJ databases">
        <title>Chromosome-level genome assembly of Artemia franciscana.</title>
        <authorList>
            <person name="Jo E."/>
        </authorList>
    </citation>
    <scope>NUCLEOTIDE SEQUENCE</scope>
    <source>
        <tissue evidence="4">Whole body</tissue>
    </source>
</reference>
<sequence length="574" mass="64664">MKIWAAITVLAILSCFATLEFSHSDPPAQYAADPNRKSNFESDIALTENIHLKPSSFLSYVKKLKKHEKQRRKPKGRFLAHIKPYSKVAGSVKSKEDISGRSFSQSYRLQELNPNRLKQPTYIKQTKVPEVFQTNFPKLNSSFLPDRTPDPLFRLRGDGLQGLPIREDTTLNNQMSNLQPFRRPSASEIPLETGETIPHSNKFFASALKSEIPRLKVINQYQPPSMNSLRLNFQKDKVTLNPFIVTPLPIVKSISKAATTRIPSKDGPSMVSEQLGLPVEEISQIKMKEQKLNQSFLSGLNYLDSPKSAQVTTFPSVLFSLNNQKTTVTTIQQSMNAPNAKPPENLTMLVEPQIGIANTAIVNFEGSSDNDIGPSKSKLPSPDTEGLNSKMKVFSSDGNNKMPFAIPTFNQDTNPFLKNATSQSENDFIEDIINTKFSFLQLLKLVFGGYQDNSVEISENDSLGYLYDGIWSIFIPLLAVAIIQPIVFLYLAAREVSIPVAPWVQSLAVAFNRNFPLRVKMVTRSTDQKKGIDNIKKMFEVYKQVIFSEDCLERMSCQLGDSVRDSYWKAWIFW</sequence>
<dbReference type="EMBL" id="JAVRJZ010000014">
    <property type="protein sequence ID" value="KAK2713371.1"/>
    <property type="molecule type" value="Genomic_DNA"/>
</dbReference>